<evidence type="ECO:0000256" key="4">
    <source>
        <dbReference type="ARBA" id="ARBA00022688"/>
    </source>
</evidence>
<protein>
    <recommendedName>
        <fullName evidence="11">Ubiquinone biosynthesis monooxygenase COQ6, mitochondrial</fullName>
        <ecNumber evidence="11">1.14.15.45</ecNumber>
    </recommendedName>
    <alternativeName>
        <fullName evidence="11">2-methoxy-6-polyprenolphenol 4-hydroxylase</fullName>
        <ecNumber evidence="11">1.14.15.46</ecNumber>
    </alternativeName>
</protein>
<dbReference type="FunFam" id="3.50.50.60:FF:000021">
    <property type="entry name" value="Ubiquinone biosynthesis monooxygenase COQ6"/>
    <property type="match status" value="1"/>
</dbReference>
<sequence>MSSAVVFRRLLILPPAIRRHAYSTAVASRPEVYDVVCVGGGPVGLSFVSALQSHNTTRHLKIALVDSQDLSISKSGNDGETYSNRCSSLTPAALRYLKSIGAWNKIESERLQPYHAMDVWDGVSGSKIHFEDQPGTGLVDSLLELVPGNRFQASRTRYETGSTVVATMCENSNLTGALLQRIKELKSEAGSLKVLDKTKVSSIDLGQTPTDETSPDFSQWPLLTTSAGQTLAARLLVGADGANSPVRQFADIPSPGWDYNQHGVVATLNLDRDFSSSELRTAYQRFLPTGPVALLPLPGKKASLVWSTTPQHAAALKSLDSAGFTAAVNAAFRLMPVDINFMLSSSSTSTPESELAWREPATPPSSTGLPASFPRIIGVQEGSQASFPLRLRHASTYTGHRVALIGDAAHSIHPLAGQGLNLGLADAEALAKQMVYGVEHGMDIGSCWCLDGYGSERWGKNNAMLGVVDKLGKLYSAGSGPVVWGRSLGLGLVDRLGVVKSALVGAAAGRG</sequence>
<dbReference type="FunFam" id="3.50.50.60:FF:000245">
    <property type="entry name" value="Ubiquinone biosynthesis monooxygenase COQ6, mitochondrial"/>
    <property type="match status" value="1"/>
</dbReference>
<dbReference type="PANTHER" id="PTHR43876">
    <property type="entry name" value="UBIQUINONE BIOSYNTHESIS MONOOXYGENASE COQ6, MITOCHONDRIAL"/>
    <property type="match status" value="1"/>
</dbReference>
<dbReference type="EC" id="1.14.15.45" evidence="11"/>
<name>A0AAN7TJN8_9PEZI</name>
<comment type="subunit">
    <text evidence="11">Component of a multi-subunit COQ enzyme complex, composed of at least COQ3, COQ4, COQ5, COQ6, COQ7 and COQ9.</text>
</comment>
<keyword evidence="7 11" id="KW-0560">Oxidoreductase</keyword>
<evidence type="ECO:0000256" key="8">
    <source>
        <dbReference type="ARBA" id="ARBA00023033"/>
    </source>
</evidence>
<dbReference type="InterPro" id="IPR000689">
    <property type="entry name" value="UbQ_mOase_COQ6"/>
</dbReference>
<dbReference type="EC" id="1.14.15.46" evidence="11"/>
<dbReference type="PANTHER" id="PTHR43876:SF7">
    <property type="entry name" value="UBIQUINONE BIOSYNTHESIS MONOOXYGENASE COQ6, MITOCHONDRIAL"/>
    <property type="match status" value="1"/>
</dbReference>
<dbReference type="PRINTS" id="PR00420">
    <property type="entry name" value="RNGMNOXGNASE"/>
</dbReference>
<feature type="domain" description="FAD-binding" evidence="12">
    <location>
        <begin position="384"/>
        <end position="457"/>
    </location>
</feature>
<dbReference type="Pfam" id="PF01494">
    <property type="entry name" value="FAD_binding_3"/>
    <property type="match status" value="2"/>
</dbReference>
<comment type="cofactor">
    <cofactor evidence="1 11">
        <name>FAD</name>
        <dbReference type="ChEBI" id="CHEBI:57692"/>
    </cofactor>
</comment>
<evidence type="ECO:0000256" key="11">
    <source>
        <dbReference type="HAMAP-Rule" id="MF_03193"/>
    </source>
</evidence>
<dbReference type="GO" id="GO:0016712">
    <property type="term" value="F:oxidoreductase activity, acting on paired donors, with incorporation or reduction of molecular oxygen, reduced flavin or flavoprotein as one donor, and incorporation of one atom of oxygen"/>
    <property type="evidence" value="ECO:0007669"/>
    <property type="project" value="UniProtKB-UniRule"/>
</dbReference>
<dbReference type="InterPro" id="IPR036188">
    <property type="entry name" value="FAD/NAD-bd_sf"/>
</dbReference>
<accession>A0AAN7TJN8</accession>
<keyword evidence="6 11" id="KW-0274">FAD</keyword>
<dbReference type="InterPro" id="IPR051205">
    <property type="entry name" value="UbiH/COQ6_monooxygenase"/>
</dbReference>
<dbReference type="Proteomes" id="UP001310890">
    <property type="component" value="Unassembled WGS sequence"/>
</dbReference>
<evidence type="ECO:0000256" key="7">
    <source>
        <dbReference type="ARBA" id="ARBA00023002"/>
    </source>
</evidence>
<dbReference type="GO" id="GO:0071949">
    <property type="term" value="F:FAD binding"/>
    <property type="evidence" value="ECO:0007669"/>
    <property type="project" value="InterPro"/>
</dbReference>
<dbReference type="InterPro" id="IPR010971">
    <property type="entry name" value="UbiH/COQ6"/>
</dbReference>
<evidence type="ECO:0000313" key="13">
    <source>
        <dbReference type="EMBL" id="KAK5113095.1"/>
    </source>
</evidence>
<evidence type="ECO:0000313" key="14">
    <source>
        <dbReference type="Proteomes" id="UP001310890"/>
    </source>
</evidence>
<comment type="subcellular location">
    <subcellularLocation>
        <location evidence="11">Mitochondrion inner membrane</location>
        <topology evidence="11">Peripheral membrane protein</topology>
        <orientation evidence="11">Matrix side</orientation>
    </subcellularLocation>
</comment>
<evidence type="ECO:0000256" key="2">
    <source>
        <dbReference type="ARBA" id="ARBA00005349"/>
    </source>
</evidence>
<evidence type="ECO:0000256" key="3">
    <source>
        <dbReference type="ARBA" id="ARBA00022630"/>
    </source>
</evidence>
<evidence type="ECO:0000256" key="6">
    <source>
        <dbReference type="ARBA" id="ARBA00022827"/>
    </source>
</evidence>
<keyword evidence="5 11" id="KW-0999">Mitochondrion inner membrane</keyword>
<keyword evidence="10 11" id="KW-0472">Membrane</keyword>
<evidence type="ECO:0000256" key="1">
    <source>
        <dbReference type="ARBA" id="ARBA00001974"/>
    </source>
</evidence>
<comment type="pathway">
    <text evidence="11">Cofactor biosynthesis; ubiquinone biosynthesis.</text>
</comment>
<organism evidence="13 14">
    <name type="scientific">Meristemomyces frigidus</name>
    <dbReference type="NCBI Taxonomy" id="1508187"/>
    <lineage>
        <taxon>Eukaryota</taxon>
        <taxon>Fungi</taxon>
        <taxon>Dikarya</taxon>
        <taxon>Ascomycota</taxon>
        <taxon>Pezizomycotina</taxon>
        <taxon>Dothideomycetes</taxon>
        <taxon>Dothideomycetidae</taxon>
        <taxon>Mycosphaerellales</taxon>
        <taxon>Teratosphaeriaceae</taxon>
        <taxon>Meristemomyces</taxon>
    </lineage>
</organism>
<dbReference type="EMBL" id="JAVRRL010000026">
    <property type="protein sequence ID" value="KAK5113095.1"/>
    <property type="molecule type" value="Genomic_DNA"/>
</dbReference>
<comment type="catalytic activity">
    <reaction evidence="11">
        <text>a 4-hydroxy-3-(all-trans-polyprenyl)benzoate + 2 reduced [2Fe-2S]-[ferredoxin] + O2 + 2 H(+) = a 3,4-dihydroxy-5-(all-trans-polyprenyl)benzoate + 2 oxidized [2Fe-2S]-[ferredoxin] + H2O</text>
        <dbReference type="Rhea" id="RHEA:81195"/>
        <dbReference type="Rhea" id="RHEA-COMP:9514"/>
        <dbReference type="Rhea" id="RHEA-COMP:10000"/>
        <dbReference type="Rhea" id="RHEA-COMP:10001"/>
        <dbReference type="Rhea" id="RHEA-COMP:10930"/>
        <dbReference type="ChEBI" id="CHEBI:15377"/>
        <dbReference type="ChEBI" id="CHEBI:15378"/>
        <dbReference type="ChEBI" id="CHEBI:15379"/>
        <dbReference type="ChEBI" id="CHEBI:33737"/>
        <dbReference type="ChEBI" id="CHEBI:33738"/>
        <dbReference type="ChEBI" id="CHEBI:64694"/>
        <dbReference type="ChEBI" id="CHEBI:78396"/>
        <dbReference type="EC" id="1.14.15.45"/>
    </reaction>
</comment>
<keyword evidence="8 11" id="KW-0503">Monooxygenase</keyword>
<keyword evidence="3 11" id="KW-0285">Flavoprotein</keyword>
<comment type="caution">
    <text evidence="13">The sequence shown here is derived from an EMBL/GenBank/DDBJ whole genome shotgun (WGS) entry which is preliminary data.</text>
</comment>
<evidence type="ECO:0000256" key="10">
    <source>
        <dbReference type="ARBA" id="ARBA00023136"/>
    </source>
</evidence>
<feature type="domain" description="FAD-binding" evidence="12">
    <location>
        <begin position="33"/>
        <end position="299"/>
    </location>
</feature>
<dbReference type="NCBIfam" id="TIGR01988">
    <property type="entry name" value="Ubi-OHases"/>
    <property type="match status" value="1"/>
</dbReference>
<keyword evidence="4 11" id="KW-0831">Ubiquinone biosynthesis</keyword>
<dbReference type="GO" id="GO:0120538">
    <property type="term" value="F:2-methoxy-6-polyprenolphenol 4-hydroxylase activity"/>
    <property type="evidence" value="ECO:0007669"/>
    <property type="project" value="UniProtKB-EC"/>
</dbReference>
<keyword evidence="9 11" id="KW-0496">Mitochondrion</keyword>
<dbReference type="Gene3D" id="3.50.50.60">
    <property type="entry name" value="FAD/NAD(P)-binding domain"/>
    <property type="match status" value="2"/>
</dbReference>
<dbReference type="HAMAP" id="MF_03193">
    <property type="entry name" value="COQ6_monooxygenase"/>
    <property type="match status" value="1"/>
</dbReference>
<evidence type="ECO:0000256" key="5">
    <source>
        <dbReference type="ARBA" id="ARBA00022792"/>
    </source>
</evidence>
<gene>
    <name evidence="11" type="primary">COQ6</name>
    <name evidence="13" type="ORF">LTR62_003674</name>
</gene>
<comment type="function">
    <text evidence="11">FAD-dependent monooxygenase required for two non-consecutive steps during ubiquinone biosynthesis. Required for the C5-ring hydroxylation during ubiquinone biosynthesis by catalyzing the hydroxylation of 4-hydroxy-3-(all-trans-polyprenyl)benzoic acid to 3,4-dihydroxy-5-(all-trans-polyprenyl)benzoic acid. Also acts downstream of coq4, for the C1-hydroxylation during ubiquinone biosynthesis by catalyzing the hydroxylation of 2-methoxy-6-(all-trans-polyprenyl)phenol to 2-methoxy-6-(all-trans-polyprenyl)benzene-1,4-diol. The electrons required for the hydroxylation reaction are funneled indirectly to coq6 from NADPH via a ferredoxin/ferredoxin reductase system.</text>
</comment>
<comment type="similarity">
    <text evidence="2 11">Belongs to the UbiH/COQ6 family.</text>
</comment>
<dbReference type="GO" id="GO:0031314">
    <property type="term" value="C:extrinsic component of mitochondrial inner membrane"/>
    <property type="evidence" value="ECO:0007669"/>
    <property type="project" value="UniProtKB-UniRule"/>
</dbReference>
<proteinExistence type="inferred from homology"/>
<dbReference type="PROSITE" id="PS01304">
    <property type="entry name" value="UBIH"/>
    <property type="match status" value="1"/>
</dbReference>
<comment type="catalytic activity">
    <reaction evidence="11">
        <text>a 2-methoxy-6-(all-trans-polyprenyl)phenol + 2 reduced [2Fe-2S]-[ferredoxin] + O2 + 2 H(+) = a 2-methoxy-6-(all-trans-polyprenyl)benzene-1,4-diol + 2 oxidized [2Fe-2S]-[ferredoxin] + H2O</text>
        <dbReference type="Rhea" id="RHEA:81183"/>
        <dbReference type="Rhea" id="RHEA-COMP:9551"/>
        <dbReference type="Rhea" id="RHEA-COMP:10000"/>
        <dbReference type="Rhea" id="RHEA-COMP:10001"/>
        <dbReference type="Rhea" id="RHEA-COMP:10858"/>
        <dbReference type="ChEBI" id="CHEBI:15377"/>
        <dbReference type="ChEBI" id="CHEBI:15378"/>
        <dbReference type="ChEBI" id="CHEBI:15379"/>
        <dbReference type="ChEBI" id="CHEBI:33737"/>
        <dbReference type="ChEBI" id="CHEBI:33738"/>
        <dbReference type="ChEBI" id="CHEBI:62731"/>
        <dbReference type="ChEBI" id="CHEBI:84166"/>
        <dbReference type="EC" id="1.14.15.46"/>
    </reaction>
</comment>
<evidence type="ECO:0000256" key="9">
    <source>
        <dbReference type="ARBA" id="ARBA00023128"/>
    </source>
</evidence>
<dbReference type="InterPro" id="IPR002938">
    <property type="entry name" value="FAD-bd"/>
</dbReference>
<dbReference type="InterPro" id="IPR018168">
    <property type="entry name" value="Ubi_Hdrlase_CS"/>
</dbReference>
<dbReference type="AlphaFoldDB" id="A0AAN7TJN8"/>
<reference evidence="13" key="1">
    <citation type="submission" date="2023-08" db="EMBL/GenBank/DDBJ databases">
        <title>Black Yeasts Isolated from many extreme environments.</title>
        <authorList>
            <person name="Coleine C."/>
            <person name="Stajich J.E."/>
            <person name="Selbmann L."/>
        </authorList>
    </citation>
    <scope>NUCLEOTIDE SEQUENCE</scope>
    <source>
        <strain evidence="13">CCFEE 5401</strain>
    </source>
</reference>
<dbReference type="SUPFAM" id="SSF51905">
    <property type="entry name" value="FAD/NAD(P)-binding domain"/>
    <property type="match status" value="1"/>
</dbReference>
<evidence type="ECO:0000259" key="12">
    <source>
        <dbReference type="Pfam" id="PF01494"/>
    </source>
</evidence>
<dbReference type="GO" id="GO:0106364">
    <property type="term" value="F:4-hydroxy-3-all-trans-polyprenylbenzoate oxygenase activity"/>
    <property type="evidence" value="ECO:0007669"/>
    <property type="project" value="UniProtKB-EC"/>
</dbReference>